<feature type="compositionally biased region" description="Low complexity" evidence="1">
    <location>
        <begin position="160"/>
        <end position="178"/>
    </location>
</feature>
<feature type="region of interest" description="Disordered" evidence="1">
    <location>
        <begin position="192"/>
        <end position="218"/>
    </location>
</feature>
<feature type="compositionally biased region" description="Basic and acidic residues" evidence="1">
    <location>
        <begin position="15"/>
        <end position="24"/>
    </location>
</feature>
<dbReference type="Proteomes" id="UP000077202">
    <property type="component" value="Unassembled WGS sequence"/>
</dbReference>
<organism evidence="2 3">
    <name type="scientific">Marchantia polymorpha subsp. ruderalis</name>
    <dbReference type="NCBI Taxonomy" id="1480154"/>
    <lineage>
        <taxon>Eukaryota</taxon>
        <taxon>Viridiplantae</taxon>
        <taxon>Streptophyta</taxon>
        <taxon>Embryophyta</taxon>
        <taxon>Marchantiophyta</taxon>
        <taxon>Marchantiopsida</taxon>
        <taxon>Marchantiidae</taxon>
        <taxon>Marchantiales</taxon>
        <taxon>Marchantiaceae</taxon>
        <taxon>Marchantia</taxon>
    </lineage>
</organism>
<feature type="region of interest" description="Disordered" evidence="1">
    <location>
        <begin position="472"/>
        <end position="495"/>
    </location>
</feature>
<feature type="compositionally biased region" description="Low complexity" evidence="1">
    <location>
        <begin position="62"/>
        <end position="75"/>
    </location>
</feature>
<dbReference type="AlphaFoldDB" id="A0A176VK25"/>
<name>A0A176VK25_MARPO</name>
<sequence>MAYEVARVHGLIRSHIQDGEKEGPAEAWPLPSSAPRFKHQMPRLSPDTPFLHDFPLELNQWSESSHSSSLGSSTETETESDEEDDFIAGLAEQIAHSMLDEEEVVTATDVTKPVSGAMSSGIPVFPSGVNATSQKAGVSPQSSWSTNSWSASWSESVSSSKQSSEVSSPPSTPSTSKTDAWELLNEAAGEVGRLKISEDRKPNPYPVKQMKQTAGSVTSTQRQFVPPLQPPAYNCWKQSNQTVQPLLSSPVCNVGSPLATPVVSKDRMPSGTPANVNRSWNRPRDEDRKAANTTQAQHRLPRNDGAGWNQRQNRPNNPHKGAQQKAGRQNHNLGGQPRIGGKAMEWSNGGQQWAGGQGVNGGSGMRAVFLGSAGSGRESGGTGVFLPRCIGGASDHRRKPACSTVLLPSRIVQVLNLNVEDMRSHPAPLPAAAVHSRSEYARVHPPHMYMMELTSGAPKPEAGVLPTYPRKFQSSQTRQPSDLSAEFSLPTEWTY</sequence>
<evidence type="ECO:0000313" key="2">
    <source>
        <dbReference type="EMBL" id="OAE20295.1"/>
    </source>
</evidence>
<evidence type="ECO:0000256" key="1">
    <source>
        <dbReference type="SAM" id="MobiDB-lite"/>
    </source>
</evidence>
<reference evidence="2" key="1">
    <citation type="submission" date="2016-03" db="EMBL/GenBank/DDBJ databases">
        <title>Mechanisms controlling the formation of the plant cell surface in tip-growing cells are functionally conserved among land plants.</title>
        <authorList>
            <person name="Honkanen S."/>
            <person name="Jones V.A."/>
            <person name="Morieri G."/>
            <person name="Champion C."/>
            <person name="Hetherington A.J."/>
            <person name="Kelly S."/>
            <person name="Saint-Marcoux D."/>
            <person name="Proust H."/>
            <person name="Prescott H."/>
            <person name="Dolan L."/>
        </authorList>
    </citation>
    <scope>NUCLEOTIDE SEQUENCE [LARGE SCALE GENOMIC DNA]</scope>
    <source>
        <tissue evidence="2">Whole gametophyte</tissue>
    </source>
</reference>
<evidence type="ECO:0000313" key="3">
    <source>
        <dbReference type="Proteomes" id="UP000077202"/>
    </source>
</evidence>
<feature type="compositionally biased region" description="Basic and acidic residues" evidence="1">
    <location>
        <begin position="192"/>
        <end position="202"/>
    </location>
</feature>
<accession>A0A176VK25</accession>
<feature type="region of interest" description="Disordered" evidence="1">
    <location>
        <begin position="260"/>
        <end position="340"/>
    </location>
</feature>
<dbReference type="PANTHER" id="PTHR33356">
    <property type="entry name" value="TIP41-LIKE PROTEIN"/>
    <property type="match status" value="1"/>
</dbReference>
<keyword evidence="3" id="KW-1185">Reference proteome</keyword>
<feature type="region of interest" description="Disordered" evidence="1">
    <location>
        <begin position="160"/>
        <end position="180"/>
    </location>
</feature>
<feature type="compositionally biased region" description="Polar residues" evidence="1">
    <location>
        <begin position="472"/>
        <end position="482"/>
    </location>
</feature>
<gene>
    <name evidence="2" type="ORF">AXG93_4888s1030</name>
</gene>
<protein>
    <submittedName>
        <fullName evidence="2">Uncharacterized protein</fullName>
    </submittedName>
</protein>
<dbReference type="PANTHER" id="PTHR33356:SF5">
    <property type="entry name" value="TIP41-LIKE PROTEIN"/>
    <property type="match status" value="1"/>
</dbReference>
<proteinExistence type="predicted"/>
<comment type="caution">
    <text evidence="2">The sequence shown here is derived from an EMBL/GenBank/DDBJ whole genome shotgun (WGS) entry which is preliminary data.</text>
</comment>
<feature type="region of interest" description="Disordered" evidence="1">
    <location>
        <begin position="15"/>
        <end position="83"/>
    </location>
</feature>
<dbReference type="EMBL" id="LVLJ01003642">
    <property type="protein sequence ID" value="OAE20295.1"/>
    <property type="molecule type" value="Genomic_DNA"/>
</dbReference>